<dbReference type="Pfam" id="PF13385">
    <property type="entry name" value="Laminin_G_3"/>
    <property type="match status" value="1"/>
</dbReference>
<dbReference type="Gene3D" id="2.60.120.200">
    <property type="match status" value="1"/>
</dbReference>
<dbReference type="Pfam" id="PF22768">
    <property type="entry name" value="SPP1_Dit"/>
    <property type="match status" value="1"/>
</dbReference>
<feature type="domain" description="Siphovirus-type tail component C-terminal" evidence="2">
    <location>
        <begin position="868"/>
        <end position="964"/>
    </location>
</feature>
<dbReference type="InterPro" id="IPR054738">
    <property type="entry name" value="Siphovirus-type_tail_C"/>
</dbReference>
<reference evidence="3 4" key="1">
    <citation type="submission" date="2017-05" db="EMBL/GenBank/DDBJ databases">
        <authorList>
            <person name="Varghese N."/>
            <person name="Submissions S."/>
        </authorList>
    </citation>
    <scope>NUCLEOTIDE SEQUENCE [LARGE SCALE GENOMIC DNA]</scope>
    <source>
        <strain evidence="3 4">DSM 45474</strain>
    </source>
</reference>
<organism evidence="3 4">
    <name type="scientific">Melghirimyces algeriensis</name>
    <dbReference type="NCBI Taxonomy" id="910412"/>
    <lineage>
        <taxon>Bacteria</taxon>
        <taxon>Bacillati</taxon>
        <taxon>Bacillota</taxon>
        <taxon>Bacilli</taxon>
        <taxon>Bacillales</taxon>
        <taxon>Thermoactinomycetaceae</taxon>
        <taxon>Melghirimyces</taxon>
    </lineage>
</organism>
<protein>
    <submittedName>
        <fullName evidence="3">Putative phage tail component, N-terminal domain-containing protein</fullName>
    </submittedName>
</protein>
<evidence type="ECO:0000259" key="2">
    <source>
        <dbReference type="Pfam" id="PF22768"/>
    </source>
</evidence>
<feature type="domain" description="Siphovirus-type tail component RIFT-related" evidence="1">
    <location>
        <begin position="12"/>
        <end position="123"/>
    </location>
</feature>
<dbReference type="OrthoDB" id="3078561at2"/>
<accession>A0A521FA33</accession>
<dbReference type="Gene3D" id="2.40.30.200">
    <property type="match status" value="1"/>
</dbReference>
<dbReference type="RefSeq" id="WP_142506700.1">
    <property type="nucleotide sequence ID" value="NZ_FXTI01000015.1"/>
</dbReference>
<dbReference type="InterPro" id="IPR006520">
    <property type="entry name" value="Dit_BPSPP_N"/>
</dbReference>
<dbReference type="InterPro" id="IPR013320">
    <property type="entry name" value="ConA-like_dom_sf"/>
</dbReference>
<proteinExistence type="predicted"/>
<dbReference type="Gene3D" id="2.60.120.860">
    <property type="match status" value="1"/>
</dbReference>
<evidence type="ECO:0000313" key="3">
    <source>
        <dbReference type="EMBL" id="SMO93033.1"/>
    </source>
</evidence>
<dbReference type="Pfam" id="PF05709">
    <property type="entry name" value="Sipho_tail"/>
    <property type="match status" value="1"/>
</dbReference>
<evidence type="ECO:0000259" key="1">
    <source>
        <dbReference type="Pfam" id="PF05709"/>
    </source>
</evidence>
<dbReference type="SUPFAM" id="SSF49899">
    <property type="entry name" value="Concanavalin A-like lectins/glucanases"/>
    <property type="match status" value="1"/>
</dbReference>
<dbReference type="Proteomes" id="UP000315636">
    <property type="component" value="Unassembled WGS sequence"/>
</dbReference>
<keyword evidence="4" id="KW-1185">Reference proteome</keyword>
<gene>
    <name evidence="3" type="ORF">SAMN06264849_11525</name>
</gene>
<evidence type="ECO:0000313" key="4">
    <source>
        <dbReference type="Proteomes" id="UP000315636"/>
    </source>
</evidence>
<dbReference type="NCBIfam" id="TIGR01633">
    <property type="entry name" value="phi3626_gp14_N"/>
    <property type="match status" value="1"/>
</dbReference>
<dbReference type="AlphaFoldDB" id="A0A521FA33"/>
<sequence>MTGFNFNGEHSSTYNLTVLNIQRSFHAPVQPRLITAPGKRGAYNFNDSDVDMLAFDVQVLLLEKGNQEYHKTRRKIAQWLFTNEEKPLVFDDEPDKTYLAMLSGETNIDRIGSSGTAKITFVCSDPYARGETKTQRIANPGMVFRREGVRYREDGTVVTENYPVFKEGRFSQAVVIEEGTTNLLDTASYPVLETVSVNEGEDYFLSTVEGSAEIRHKRAYNISEENRRLVKAGKDIDTFINNETIPETDRVLDGLLYSTENEGTYSLQPEVKTVRSLANFGKKDIDPSIVIENPSDFDLVPPDQSGDIGNNPPTHGMEYTTDRVYTSTEEQSEFSMASPALGLGESSTIKLSHTFPEWSRDRQMVYRVYLEGNNNSGIQGNTFRMTIDGLGEVYYLDPTNPDVYNAWKFYYAHSGLMDNIKDGENRFYIGFRRGEGEGDFRGYLDLVYFEYKYDGYVLNGFAEFSVSLDGVKDLASAKINANVTKPEGTDVVFEVDTDGTGFVPYSIGDPIPGLSDGDDLTGKTVKIRISLSTTNDRVTPSVNGIKLEVVSGYITPKTVTLPVTDVSPIGIAKTSKLIARPKIPADTSILIEKSLDGGNTWSKINPGDTIVEEGTNLEGKQLALRYTLSTSDKLITPDIGEQIEWKIEQERANRITTATTEVELTPVDVKRWQLENKTYPTGWHPTGERKPETMYTPITDSLKSGVGTIGLWVYEDGHTVQNLRKILETDGGEDLMFFRSSDGSYSVRMNGETNLVYSAGIGWHYWVIRWDGLNADLFLDGQPVSSDQLSKELSLEYTEKLFVGCSASGTEQFNSLIDDLAIYSTVLTDTDIADIYNSGIPAEAEGESVVFPFDNSLYPQGSSAIEVDGTAPTPAVFRVTFSEASDHFKISNGYEYILISAPFQAGDVLEIDCDKQVVKKNGVPSKAMPHLSMDSDFFDLIPGGSVTVEPARITKVDATFTERWR</sequence>
<name>A0A521FA33_9BACL</name>
<dbReference type="EMBL" id="FXTI01000015">
    <property type="protein sequence ID" value="SMO93033.1"/>
    <property type="molecule type" value="Genomic_DNA"/>
</dbReference>
<dbReference type="InterPro" id="IPR008841">
    <property type="entry name" value="Siphovirus-type_tail_N"/>
</dbReference>